<comment type="caution">
    <text evidence="1">The sequence shown here is derived from an EMBL/GenBank/DDBJ whole genome shotgun (WGS) entry which is preliminary data.</text>
</comment>
<organism evidence="1 2">
    <name type="scientific">Saccharopolyspora gloriosae</name>
    <dbReference type="NCBI Taxonomy" id="455344"/>
    <lineage>
        <taxon>Bacteria</taxon>
        <taxon>Bacillati</taxon>
        <taxon>Actinomycetota</taxon>
        <taxon>Actinomycetes</taxon>
        <taxon>Pseudonocardiales</taxon>
        <taxon>Pseudonocardiaceae</taxon>
        <taxon>Saccharopolyspora</taxon>
    </lineage>
</organism>
<gene>
    <name evidence="1" type="ORF">BJ969_003060</name>
</gene>
<protein>
    <submittedName>
        <fullName evidence="1">Uncharacterized protein</fullName>
    </submittedName>
</protein>
<proteinExistence type="predicted"/>
<evidence type="ECO:0000313" key="1">
    <source>
        <dbReference type="EMBL" id="MBB5069972.1"/>
    </source>
</evidence>
<evidence type="ECO:0000313" key="2">
    <source>
        <dbReference type="Proteomes" id="UP000580474"/>
    </source>
</evidence>
<dbReference type="RefSeq" id="WP_281398325.1">
    <property type="nucleotide sequence ID" value="NZ_JACHIV010000001.1"/>
</dbReference>
<reference evidence="1 2" key="1">
    <citation type="submission" date="2020-08" db="EMBL/GenBank/DDBJ databases">
        <title>Sequencing the genomes of 1000 actinobacteria strains.</title>
        <authorList>
            <person name="Klenk H.-P."/>
        </authorList>
    </citation>
    <scope>NUCLEOTIDE SEQUENCE [LARGE SCALE GENOMIC DNA]</scope>
    <source>
        <strain evidence="1 2">DSM 45582</strain>
    </source>
</reference>
<dbReference type="EMBL" id="JACHIV010000001">
    <property type="protein sequence ID" value="MBB5069972.1"/>
    <property type="molecule type" value="Genomic_DNA"/>
</dbReference>
<keyword evidence="2" id="KW-1185">Reference proteome</keyword>
<dbReference type="AlphaFoldDB" id="A0A840NLG9"/>
<name>A0A840NLG9_9PSEU</name>
<sequence length="43" mass="4498">MDEIGEEQPAIVGPPILIRVQTDFVAAGVGNETTETPEGSAEE</sequence>
<accession>A0A840NLG9</accession>
<dbReference type="Proteomes" id="UP000580474">
    <property type="component" value="Unassembled WGS sequence"/>
</dbReference>